<dbReference type="EMBL" id="JASBNA010000070">
    <property type="protein sequence ID" value="KAK7678547.1"/>
    <property type="molecule type" value="Genomic_DNA"/>
</dbReference>
<proteinExistence type="predicted"/>
<dbReference type="AlphaFoldDB" id="A0AAW0FEG8"/>
<gene>
    <name evidence="1" type="ORF">QCA50_018419</name>
</gene>
<name>A0AAW0FEG8_9APHY</name>
<comment type="caution">
    <text evidence="1">The sequence shown here is derived from an EMBL/GenBank/DDBJ whole genome shotgun (WGS) entry which is preliminary data.</text>
</comment>
<organism evidence="1 2">
    <name type="scientific">Cerrena zonata</name>
    <dbReference type="NCBI Taxonomy" id="2478898"/>
    <lineage>
        <taxon>Eukaryota</taxon>
        <taxon>Fungi</taxon>
        <taxon>Dikarya</taxon>
        <taxon>Basidiomycota</taxon>
        <taxon>Agaricomycotina</taxon>
        <taxon>Agaricomycetes</taxon>
        <taxon>Polyporales</taxon>
        <taxon>Cerrenaceae</taxon>
        <taxon>Cerrena</taxon>
    </lineage>
</organism>
<dbReference type="Gene3D" id="1.10.510.10">
    <property type="entry name" value="Transferase(Phosphotransferase) domain 1"/>
    <property type="match status" value="1"/>
</dbReference>
<evidence type="ECO:0000313" key="2">
    <source>
        <dbReference type="Proteomes" id="UP001385951"/>
    </source>
</evidence>
<keyword evidence="2" id="KW-1185">Reference proteome</keyword>
<protein>
    <submittedName>
        <fullName evidence="1">Uncharacterized protein</fullName>
    </submittedName>
</protein>
<evidence type="ECO:0000313" key="1">
    <source>
        <dbReference type="EMBL" id="KAK7678547.1"/>
    </source>
</evidence>
<dbReference type="Proteomes" id="UP001385951">
    <property type="component" value="Unassembled WGS sequence"/>
</dbReference>
<accession>A0AAW0FEG8</accession>
<reference evidence="1 2" key="1">
    <citation type="submission" date="2022-09" db="EMBL/GenBank/DDBJ databases">
        <authorList>
            <person name="Palmer J.M."/>
        </authorList>
    </citation>
    <scope>NUCLEOTIDE SEQUENCE [LARGE SCALE GENOMIC DNA]</scope>
    <source>
        <strain evidence="1 2">DSM 7382</strain>
    </source>
</reference>
<sequence>MVGLFGSFPSDLLQRSRRATELFDRQCHVLQPGSYSITLQNLLARAELVPQEVDQVADFLLCGLTIDPTL</sequence>